<protein>
    <submittedName>
        <fullName evidence="1">Uncharacterized protein</fullName>
    </submittedName>
</protein>
<dbReference type="Gramene" id="TuG1812G0500002396.01.T01">
    <property type="protein sequence ID" value="TuG1812G0500002396.01.T01"/>
    <property type="gene ID" value="TuG1812G0500002396.01"/>
</dbReference>
<dbReference type="Proteomes" id="UP000015106">
    <property type="component" value="Chromosome 5"/>
</dbReference>
<dbReference type="AlphaFoldDB" id="A0A8R7UHS5"/>
<reference evidence="2" key="1">
    <citation type="journal article" date="2013" name="Nature">
        <title>Draft genome of the wheat A-genome progenitor Triticum urartu.</title>
        <authorList>
            <person name="Ling H.Q."/>
            <person name="Zhao S."/>
            <person name="Liu D."/>
            <person name="Wang J."/>
            <person name="Sun H."/>
            <person name="Zhang C."/>
            <person name="Fan H."/>
            <person name="Li D."/>
            <person name="Dong L."/>
            <person name="Tao Y."/>
            <person name="Gao C."/>
            <person name="Wu H."/>
            <person name="Li Y."/>
            <person name="Cui Y."/>
            <person name="Guo X."/>
            <person name="Zheng S."/>
            <person name="Wang B."/>
            <person name="Yu K."/>
            <person name="Liang Q."/>
            <person name="Yang W."/>
            <person name="Lou X."/>
            <person name="Chen J."/>
            <person name="Feng M."/>
            <person name="Jian J."/>
            <person name="Zhang X."/>
            <person name="Luo G."/>
            <person name="Jiang Y."/>
            <person name="Liu J."/>
            <person name="Wang Z."/>
            <person name="Sha Y."/>
            <person name="Zhang B."/>
            <person name="Wu H."/>
            <person name="Tang D."/>
            <person name="Shen Q."/>
            <person name="Xue P."/>
            <person name="Zou S."/>
            <person name="Wang X."/>
            <person name="Liu X."/>
            <person name="Wang F."/>
            <person name="Yang Y."/>
            <person name="An X."/>
            <person name="Dong Z."/>
            <person name="Zhang K."/>
            <person name="Zhang X."/>
            <person name="Luo M.C."/>
            <person name="Dvorak J."/>
            <person name="Tong Y."/>
            <person name="Wang J."/>
            <person name="Yang H."/>
            <person name="Li Z."/>
            <person name="Wang D."/>
            <person name="Zhang A."/>
            <person name="Wang J."/>
        </authorList>
    </citation>
    <scope>NUCLEOTIDE SEQUENCE</scope>
    <source>
        <strain evidence="2">cv. G1812</strain>
    </source>
</reference>
<sequence>MVSTPEALLLVGCCPHGCELPPLLLFCPTGSPPAALPSSVAALYAHSHNCGTRHRFSALEDQAKALLCIGSGILSLPTIGSGEICHLLLPSMCSSSTSPRMATRTSRRPLPHSCLPRELTMSPCRTRWTSAVNNQVLPHYQSQCSVRCAASACECADAR</sequence>
<organism evidence="1 2">
    <name type="scientific">Triticum urartu</name>
    <name type="common">Red wild einkorn</name>
    <name type="synonym">Crithodium urartu</name>
    <dbReference type="NCBI Taxonomy" id="4572"/>
    <lineage>
        <taxon>Eukaryota</taxon>
        <taxon>Viridiplantae</taxon>
        <taxon>Streptophyta</taxon>
        <taxon>Embryophyta</taxon>
        <taxon>Tracheophyta</taxon>
        <taxon>Spermatophyta</taxon>
        <taxon>Magnoliopsida</taxon>
        <taxon>Liliopsida</taxon>
        <taxon>Poales</taxon>
        <taxon>Poaceae</taxon>
        <taxon>BOP clade</taxon>
        <taxon>Pooideae</taxon>
        <taxon>Triticodae</taxon>
        <taxon>Triticeae</taxon>
        <taxon>Triticinae</taxon>
        <taxon>Triticum</taxon>
    </lineage>
</organism>
<proteinExistence type="predicted"/>
<accession>A0A8R7UHS5</accession>
<evidence type="ECO:0000313" key="2">
    <source>
        <dbReference type="Proteomes" id="UP000015106"/>
    </source>
</evidence>
<evidence type="ECO:0000313" key="1">
    <source>
        <dbReference type="EnsemblPlants" id="TuG1812G0500002396.01.T02"/>
    </source>
</evidence>
<dbReference type="EnsemblPlants" id="TuG1812G0500002396.01.T01">
    <property type="protein sequence ID" value="TuG1812G0500002396.01.T01"/>
    <property type="gene ID" value="TuG1812G0500002396.01"/>
</dbReference>
<dbReference type="Gramene" id="TuG1812G0500002396.01.T02">
    <property type="protein sequence ID" value="TuG1812G0500002396.01.T02"/>
    <property type="gene ID" value="TuG1812G0500002396.01"/>
</dbReference>
<reference evidence="1" key="3">
    <citation type="submission" date="2022-06" db="UniProtKB">
        <authorList>
            <consortium name="EnsemblPlants"/>
        </authorList>
    </citation>
    <scope>IDENTIFICATION</scope>
</reference>
<dbReference type="EnsemblPlants" id="TuG1812G0500002396.01.T02">
    <property type="protein sequence ID" value="TuG1812G0500002396.01.T02"/>
    <property type="gene ID" value="TuG1812G0500002396.01"/>
</dbReference>
<reference evidence="1" key="2">
    <citation type="submission" date="2018-03" db="EMBL/GenBank/DDBJ databases">
        <title>The Triticum urartu genome reveals the dynamic nature of wheat genome evolution.</title>
        <authorList>
            <person name="Ling H."/>
            <person name="Ma B."/>
            <person name="Shi X."/>
            <person name="Liu H."/>
            <person name="Dong L."/>
            <person name="Sun H."/>
            <person name="Cao Y."/>
            <person name="Gao Q."/>
            <person name="Zheng S."/>
            <person name="Li Y."/>
            <person name="Yu Y."/>
            <person name="Du H."/>
            <person name="Qi M."/>
            <person name="Li Y."/>
            <person name="Yu H."/>
            <person name="Cui Y."/>
            <person name="Wang N."/>
            <person name="Chen C."/>
            <person name="Wu H."/>
            <person name="Zhao Y."/>
            <person name="Zhang J."/>
            <person name="Li Y."/>
            <person name="Zhou W."/>
            <person name="Zhang B."/>
            <person name="Hu W."/>
            <person name="Eijk M."/>
            <person name="Tang J."/>
            <person name="Witsenboer H."/>
            <person name="Zhao S."/>
            <person name="Li Z."/>
            <person name="Zhang A."/>
            <person name="Wang D."/>
            <person name="Liang C."/>
        </authorList>
    </citation>
    <scope>NUCLEOTIDE SEQUENCE [LARGE SCALE GENOMIC DNA]</scope>
    <source>
        <strain evidence="1">cv. G1812</strain>
    </source>
</reference>
<keyword evidence="2" id="KW-1185">Reference proteome</keyword>
<name>A0A8R7UHS5_TRIUA</name>